<dbReference type="SUPFAM" id="SSF56219">
    <property type="entry name" value="DNase I-like"/>
    <property type="match status" value="1"/>
</dbReference>
<organism evidence="1 2">
    <name type="scientific">Merluccius polli</name>
    <name type="common">Benguela hake</name>
    <name type="synonym">Merluccius cadenati</name>
    <dbReference type="NCBI Taxonomy" id="89951"/>
    <lineage>
        <taxon>Eukaryota</taxon>
        <taxon>Metazoa</taxon>
        <taxon>Chordata</taxon>
        <taxon>Craniata</taxon>
        <taxon>Vertebrata</taxon>
        <taxon>Euteleostomi</taxon>
        <taxon>Actinopterygii</taxon>
        <taxon>Neopterygii</taxon>
        <taxon>Teleostei</taxon>
        <taxon>Neoteleostei</taxon>
        <taxon>Acanthomorphata</taxon>
        <taxon>Zeiogadaria</taxon>
        <taxon>Gadariae</taxon>
        <taxon>Gadiformes</taxon>
        <taxon>Gadoidei</taxon>
        <taxon>Merlucciidae</taxon>
        <taxon>Merluccius</taxon>
    </lineage>
</organism>
<evidence type="ECO:0000313" key="2">
    <source>
        <dbReference type="Proteomes" id="UP001174136"/>
    </source>
</evidence>
<keyword evidence="2" id="KW-1185">Reference proteome</keyword>
<reference evidence="1" key="1">
    <citation type="journal article" date="2023" name="Front. Mar. Sci.">
        <title>A new Merluccius polli reference genome to investigate the effects of global change in West African waters.</title>
        <authorList>
            <person name="Mateo J.L."/>
            <person name="Blanco-Fernandez C."/>
            <person name="Garcia-Vazquez E."/>
            <person name="Machado-Schiaffino G."/>
        </authorList>
    </citation>
    <scope>NUCLEOTIDE SEQUENCE</scope>
    <source>
        <strain evidence="1">C29</strain>
        <tissue evidence="1">Fin</tissue>
    </source>
</reference>
<dbReference type="PANTHER" id="PTHR47510:SF3">
    <property type="entry name" value="ENDO_EXONUCLEASE_PHOSPHATASE DOMAIN-CONTAINING PROTEIN"/>
    <property type="match status" value="1"/>
</dbReference>
<evidence type="ECO:0008006" key="3">
    <source>
        <dbReference type="Google" id="ProtNLM"/>
    </source>
</evidence>
<sequence length="342" mass="38727">MAAVRLATVQAVFLSVILVPALLVCKVLCVIQYTRSELLNLRSISHSDLGPSTSLLEEKLWDLNISSHSTPWLEAKKGRRSGTFARFRRRPYRPPLPALLLSNVRSLRHKMDELQLMIQTNKDYSDCSAICLTETWLDPSVPDQVANANTTIAELANYVSSVENSHPDTAVIVLGDFNQTNLSSELTGYHQQVTCPSRGTNTLDHCYTTIQEAYHLSRGFRWADWDVFDAAGDLDDVTDAVTSYVNYCVDLCIPLKKAKHYNNNKLWFNKDIKGLRKEKNSAHLAGNKEQYMAAKYKLRSAIRRAKSDYATKLEEQITTSDTLHLEKTTKHDKLQKEIHPNT</sequence>
<dbReference type="InterPro" id="IPR036691">
    <property type="entry name" value="Endo/exonu/phosph_ase_sf"/>
</dbReference>
<dbReference type="EMBL" id="JAOPHQ010003413">
    <property type="protein sequence ID" value="KAK0143478.1"/>
    <property type="molecule type" value="Genomic_DNA"/>
</dbReference>
<dbReference type="Proteomes" id="UP001174136">
    <property type="component" value="Unassembled WGS sequence"/>
</dbReference>
<accession>A0AA47P0H2</accession>
<dbReference type="AlphaFoldDB" id="A0AA47P0H2"/>
<evidence type="ECO:0000313" key="1">
    <source>
        <dbReference type="EMBL" id="KAK0143478.1"/>
    </source>
</evidence>
<comment type="caution">
    <text evidence="1">The sequence shown here is derived from an EMBL/GenBank/DDBJ whole genome shotgun (WGS) entry which is preliminary data.</text>
</comment>
<name>A0AA47P0H2_MERPO</name>
<gene>
    <name evidence="1" type="ORF">N1851_018390</name>
</gene>
<dbReference type="PANTHER" id="PTHR47510">
    <property type="entry name" value="REVERSE TRANSCRIPTASE DOMAIN-CONTAINING PROTEIN"/>
    <property type="match status" value="1"/>
</dbReference>
<proteinExistence type="predicted"/>
<protein>
    <recommendedName>
        <fullName evidence="3">Endonuclease/exonuclease/phosphatase domain-containing protein</fullName>
    </recommendedName>
</protein>